<sequence>MWHASSLFHQVQPHLFFPPQVSSRSTHRSLDEINNQPPPDKQINRPPQLYHQPRRPTKIGTARITPQLSVLFIPLQSSCLPPLPSSPLSWNIPYHRQIISFSVLWPSHMFTTRLTCHQQHHVKVHLIILVRRV</sequence>
<protein>
    <submittedName>
        <fullName evidence="2">Uncharacterized protein</fullName>
    </submittedName>
</protein>
<accession>A0A4Y2N7U3</accession>
<feature type="region of interest" description="Disordered" evidence="1">
    <location>
        <begin position="19"/>
        <end position="56"/>
    </location>
</feature>
<dbReference type="Proteomes" id="UP000499080">
    <property type="component" value="Unassembled WGS sequence"/>
</dbReference>
<evidence type="ECO:0000313" key="3">
    <source>
        <dbReference type="Proteomes" id="UP000499080"/>
    </source>
</evidence>
<comment type="caution">
    <text evidence="2">The sequence shown here is derived from an EMBL/GenBank/DDBJ whole genome shotgun (WGS) entry which is preliminary data.</text>
</comment>
<proteinExistence type="predicted"/>
<evidence type="ECO:0000313" key="2">
    <source>
        <dbReference type="EMBL" id="GBN34993.1"/>
    </source>
</evidence>
<evidence type="ECO:0000256" key="1">
    <source>
        <dbReference type="SAM" id="MobiDB-lite"/>
    </source>
</evidence>
<organism evidence="2 3">
    <name type="scientific">Araneus ventricosus</name>
    <name type="common">Orbweaver spider</name>
    <name type="synonym">Epeira ventricosa</name>
    <dbReference type="NCBI Taxonomy" id="182803"/>
    <lineage>
        <taxon>Eukaryota</taxon>
        <taxon>Metazoa</taxon>
        <taxon>Ecdysozoa</taxon>
        <taxon>Arthropoda</taxon>
        <taxon>Chelicerata</taxon>
        <taxon>Arachnida</taxon>
        <taxon>Araneae</taxon>
        <taxon>Araneomorphae</taxon>
        <taxon>Entelegynae</taxon>
        <taxon>Araneoidea</taxon>
        <taxon>Araneidae</taxon>
        <taxon>Araneus</taxon>
    </lineage>
</organism>
<reference evidence="2 3" key="1">
    <citation type="journal article" date="2019" name="Sci. Rep.">
        <title>Orb-weaving spider Araneus ventricosus genome elucidates the spidroin gene catalogue.</title>
        <authorList>
            <person name="Kono N."/>
            <person name="Nakamura H."/>
            <person name="Ohtoshi R."/>
            <person name="Moran D.A.P."/>
            <person name="Shinohara A."/>
            <person name="Yoshida Y."/>
            <person name="Fujiwara M."/>
            <person name="Mori M."/>
            <person name="Tomita M."/>
            <person name="Arakawa K."/>
        </authorList>
    </citation>
    <scope>NUCLEOTIDE SEQUENCE [LARGE SCALE GENOMIC DNA]</scope>
</reference>
<dbReference type="AlphaFoldDB" id="A0A4Y2N7U3"/>
<name>A0A4Y2N7U3_ARAVE</name>
<keyword evidence="3" id="KW-1185">Reference proteome</keyword>
<dbReference type="EMBL" id="BGPR01008621">
    <property type="protein sequence ID" value="GBN34993.1"/>
    <property type="molecule type" value="Genomic_DNA"/>
</dbReference>
<gene>
    <name evidence="2" type="ORF">AVEN_206092_1</name>
</gene>